<gene>
    <name evidence="6" type="ORF">TCM_026389</name>
</gene>
<evidence type="ECO:0000256" key="2">
    <source>
        <dbReference type="ARBA" id="ARBA00007267"/>
    </source>
</evidence>
<dbReference type="STRING" id="3641.A0A061F2J0"/>
<dbReference type="Gramene" id="EOY11118">
    <property type="protein sequence ID" value="EOY11118"/>
    <property type="gene ID" value="TCM_026389"/>
</dbReference>
<feature type="region of interest" description="Disordered" evidence="4">
    <location>
        <begin position="347"/>
        <end position="404"/>
    </location>
</feature>
<feature type="compositionally biased region" description="Polar residues" evidence="4">
    <location>
        <begin position="380"/>
        <end position="398"/>
    </location>
</feature>
<evidence type="ECO:0000256" key="3">
    <source>
        <dbReference type="ARBA" id="ARBA00023242"/>
    </source>
</evidence>
<dbReference type="InParanoid" id="A0A061F2J0"/>
<comment type="similarity">
    <text evidence="2">Belongs to the lin-54 family.</text>
</comment>
<feature type="compositionally biased region" description="Basic and acidic residues" evidence="4">
    <location>
        <begin position="178"/>
        <end position="191"/>
    </location>
</feature>
<protein>
    <submittedName>
        <fullName evidence="6">Tesmin/TSO1-like CXC domain-containing protein, putative isoform 1</fullName>
    </submittedName>
</protein>
<dbReference type="PANTHER" id="PTHR46159:SF15">
    <property type="entry name" value="CRC DOMAIN-CONTAINING PROTEIN"/>
    <property type="match status" value="1"/>
</dbReference>
<dbReference type="eggNOG" id="KOG1171">
    <property type="taxonomic scope" value="Eukaryota"/>
</dbReference>
<feature type="domain" description="CRC" evidence="5">
    <location>
        <begin position="415"/>
        <end position="540"/>
    </location>
</feature>
<reference evidence="6 7" key="1">
    <citation type="journal article" date="2013" name="Genome Biol.">
        <title>The genome sequence of the most widely cultivated cacao type and its use to identify candidate genes regulating pod color.</title>
        <authorList>
            <person name="Motamayor J.C."/>
            <person name="Mockaitis K."/>
            <person name="Schmutz J."/>
            <person name="Haiminen N."/>
            <person name="Iii D.L."/>
            <person name="Cornejo O."/>
            <person name="Findley S.D."/>
            <person name="Zheng P."/>
            <person name="Utro F."/>
            <person name="Royaert S."/>
            <person name="Saski C."/>
            <person name="Jenkins J."/>
            <person name="Podicheti R."/>
            <person name="Zhao M."/>
            <person name="Scheffler B.E."/>
            <person name="Stack J.C."/>
            <person name="Feltus F.A."/>
            <person name="Mustiga G.M."/>
            <person name="Amores F."/>
            <person name="Phillips W."/>
            <person name="Marelli J.P."/>
            <person name="May G.D."/>
            <person name="Shapiro H."/>
            <person name="Ma J."/>
            <person name="Bustamante C.D."/>
            <person name="Schnell R.J."/>
            <person name="Main D."/>
            <person name="Gilbert D."/>
            <person name="Parida L."/>
            <person name="Kuhn D.N."/>
        </authorList>
    </citation>
    <scope>NUCLEOTIDE SEQUENCE [LARGE SCALE GENOMIC DNA]</scope>
    <source>
        <strain evidence="7">cv. Matina 1-6</strain>
    </source>
</reference>
<sequence>MDTPDKTQITPTPSLSKFEDSPVFKYINSLSPIELAKFRQTDNAFNSLAFLSPSSLFPSPQISCHRESRFSVKRHHFSAASNSSVLQSSNDLNTDEGASKAIEQSYLYDEQPGCLNSGSSSKGVSSDQLDDQSDLAIELPRTLKYDCGSPDGNLEPCDEILKNTSEKVAGHEASPFQHNKDEGEERQMSFENERDLRKIRRIMRSEESAGCDWVAIVSDVADLLTTNSSIIYENIEGQDRRTADPGTTSFISTILQFPLDNSNNLENTETGDPSGSCKQSKLGVPVTDQTPAILSTCLLDKLVVSDSGLNKDDKGEKCNQSSHQQRSIRRRCLVFEKSPGFGLHLNSLANTSNDQSPLSKLTPSTMKRDEVPHHNKAVVTDNSPETPATVSGNETDLNSPEKKRTKFEHVEENAACKRCNCKRSKCLKLYCDCFAAGLYCIEPCSCQDCFNKPIHENKVLETRRQIESRNPLAFAPKVIRSTDSVSDSGGETNKTPASARHKRGCNCKKSSCLKKYCECFQAGVGCSPSCRCEGCKNRFGRKGGGDESESDGEDLETCERNASEKNSQDIAINRSEEYPDLSVPSSDLSRLPFAYSGKLSGSFLHSVRLSPQLCTTQELGSSDSSSCRPKFESHLQAIPEDKTAEILKHNLSPVVLKATSPNCKRVSPPHLHDPVLNGYGSRAFKFHKSTVLSLECALFIKVETL</sequence>
<evidence type="ECO:0000313" key="7">
    <source>
        <dbReference type="Proteomes" id="UP000026915"/>
    </source>
</evidence>
<proteinExistence type="inferred from homology"/>
<comment type="subcellular location">
    <subcellularLocation>
        <location evidence="1">Nucleus</location>
    </subcellularLocation>
</comment>
<feature type="region of interest" description="Disordered" evidence="4">
    <location>
        <begin position="168"/>
        <end position="191"/>
    </location>
</feature>
<dbReference type="InterPro" id="IPR033467">
    <property type="entry name" value="Tesmin/TSO1-like_CXC"/>
</dbReference>
<dbReference type="Proteomes" id="UP000026915">
    <property type="component" value="Chromosome 5"/>
</dbReference>
<dbReference type="GO" id="GO:0003700">
    <property type="term" value="F:DNA-binding transcription factor activity"/>
    <property type="evidence" value="ECO:0007669"/>
    <property type="project" value="InterPro"/>
</dbReference>
<accession>A0A061F2J0</accession>
<evidence type="ECO:0000259" key="5">
    <source>
        <dbReference type="PROSITE" id="PS51634"/>
    </source>
</evidence>
<feature type="region of interest" description="Disordered" evidence="4">
    <location>
        <begin position="561"/>
        <end position="584"/>
    </location>
</feature>
<feature type="compositionally biased region" description="Polar residues" evidence="4">
    <location>
        <begin position="261"/>
        <end position="279"/>
    </location>
</feature>
<dbReference type="PANTHER" id="PTHR46159">
    <property type="entry name" value="PROTEIN TESMIN/TSO1-LIKE CXC 2"/>
    <property type="match status" value="1"/>
</dbReference>
<dbReference type="OMA" id="RICGMER"/>
<name>A0A061F2J0_THECC</name>
<dbReference type="InterPro" id="IPR044522">
    <property type="entry name" value="TSO1-like"/>
</dbReference>
<dbReference type="InterPro" id="IPR005172">
    <property type="entry name" value="CRC"/>
</dbReference>
<keyword evidence="7" id="KW-1185">Reference proteome</keyword>
<dbReference type="GO" id="GO:0005634">
    <property type="term" value="C:nucleus"/>
    <property type="evidence" value="ECO:0007669"/>
    <property type="project" value="UniProtKB-SubCell"/>
</dbReference>
<evidence type="ECO:0000313" key="6">
    <source>
        <dbReference type="EMBL" id="EOY11118.1"/>
    </source>
</evidence>
<feature type="compositionally biased region" description="Polar residues" evidence="4">
    <location>
        <begin position="347"/>
        <end position="365"/>
    </location>
</feature>
<organism evidence="6 7">
    <name type="scientific">Theobroma cacao</name>
    <name type="common">Cacao</name>
    <name type="synonym">Cocoa</name>
    <dbReference type="NCBI Taxonomy" id="3641"/>
    <lineage>
        <taxon>Eukaryota</taxon>
        <taxon>Viridiplantae</taxon>
        <taxon>Streptophyta</taxon>
        <taxon>Embryophyta</taxon>
        <taxon>Tracheophyta</taxon>
        <taxon>Spermatophyta</taxon>
        <taxon>Magnoliopsida</taxon>
        <taxon>eudicotyledons</taxon>
        <taxon>Gunneridae</taxon>
        <taxon>Pentapetalae</taxon>
        <taxon>rosids</taxon>
        <taxon>malvids</taxon>
        <taxon>Malvales</taxon>
        <taxon>Malvaceae</taxon>
        <taxon>Byttnerioideae</taxon>
        <taxon>Theobroma</taxon>
    </lineage>
</organism>
<dbReference type="EMBL" id="CM001883">
    <property type="protein sequence ID" value="EOY11118.1"/>
    <property type="molecule type" value="Genomic_DNA"/>
</dbReference>
<dbReference type="Pfam" id="PF03638">
    <property type="entry name" value="TCR"/>
    <property type="match status" value="2"/>
</dbReference>
<feature type="region of interest" description="Disordered" evidence="4">
    <location>
        <begin position="261"/>
        <end position="282"/>
    </location>
</feature>
<keyword evidence="3" id="KW-0539">Nucleus</keyword>
<evidence type="ECO:0000256" key="4">
    <source>
        <dbReference type="SAM" id="MobiDB-lite"/>
    </source>
</evidence>
<feature type="region of interest" description="Disordered" evidence="4">
    <location>
        <begin position="477"/>
        <end position="504"/>
    </location>
</feature>
<evidence type="ECO:0000256" key="1">
    <source>
        <dbReference type="ARBA" id="ARBA00004123"/>
    </source>
</evidence>
<dbReference type="AlphaFoldDB" id="A0A061F2J0"/>
<feature type="compositionally biased region" description="Polar residues" evidence="4">
    <location>
        <begin position="481"/>
        <end position="496"/>
    </location>
</feature>
<dbReference type="SMART" id="SM01114">
    <property type="entry name" value="CXC"/>
    <property type="match status" value="2"/>
</dbReference>
<dbReference type="PROSITE" id="PS51634">
    <property type="entry name" value="CRC"/>
    <property type="match status" value="1"/>
</dbReference>